<dbReference type="Proteomes" id="UP000324550">
    <property type="component" value="Unassembled WGS sequence"/>
</dbReference>
<organism evidence="1 2">
    <name type="scientific">Formosa maritima</name>
    <dbReference type="NCBI Taxonomy" id="2592046"/>
    <lineage>
        <taxon>Bacteria</taxon>
        <taxon>Pseudomonadati</taxon>
        <taxon>Bacteroidota</taxon>
        <taxon>Flavobacteriia</taxon>
        <taxon>Flavobacteriales</taxon>
        <taxon>Flavobacteriaceae</taxon>
        <taxon>Formosa</taxon>
    </lineage>
</organism>
<comment type="caution">
    <text evidence="1">The sequence shown here is derived from an EMBL/GenBank/DDBJ whole genome shotgun (WGS) entry which is preliminary data.</text>
</comment>
<sequence>MSKKVVSICLSVIFLLFIVTPTVIMIVDDSIDISIIYSTSEEEERGHEKLKDVLYSKEVSNESDLVFTSAENNLGYCFKKYPKPHLNLISPPPQKNI</sequence>
<name>A0A5D0GMQ5_9FLAO</name>
<gene>
    <name evidence="1" type="ORF">FVF61_00785</name>
</gene>
<keyword evidence="2" id="KW-1185">Reference proteome</keyword>
<evidence type="ECO:0000313" key="1">
    <source>
        <dbReference type="EMBL" id="TYA60186.1"/>
    </source>
</evidence>
<proteinExistence type="predicted"/>
<dbReference type="AlphaFoldDB" id="A0A5D0GMQ5"/>
<reference evidence="1 2" key="1">
    <citation type="submission" date="2019-08" db="EMBL/GenBank/DDBJ databases">
        <title>Formosa sediminis sp. nov., isolated from marine sediment.</title>
        <authorList>
            <person name="Cao W.R."/>
        </authorList>
    </citation>
    <scope>NUCLEOTIDE SEQUENCE [LARGE SCALE GENOMIC DNA]</scope>
    <source>
        <strain evidence="1 2">1494</strain>
    </source>
</reference>
<dbReference type="RefSeq" id="WP_148452244.1">
    <property type="nucleotide sequence ID" value="NZ_VSFC01000002.1"/>
</dbReference>
<protein>
    <submittedName>
        <fullName evidence="1">Uncharacterized protein</fullName>
    </submittedName>
</protein>
<dbReference type="EMBL" id="VSFC01000002">
    <property type="protein sequence ID" value="TYA60186.1"/>
    <property type="molecule type" value="Genomic_DNA"/>
</dbReference>
<evidence type="ECO:0000313" key="2">
    <source>
        <dbReference type="Proteomes" id="UP000324550"/>
    </source>
</evidence>
<accession>A0A5D0GMQ5</accession>
<dbReference type="OrthoDB" id="1450082at2"/>